<dbReference type="GO" id="GO:0008830">
    <property type="term" value="F:dTDP-4-dehydrorhamnose 3,5-epimerase activity"/>
    <property type="evidence" value="ECO:0007669"/>
    <property type="project" value="UniProtKB-EC"/>
</dbReference>
<dbReference type="CDD" id="cd02208">
    <property type="entry name" value="cupin_RmlC-like"/>
    <property type="match status" value="1"/>
</dbReference>
<evidence type="ECO:0000313" key="2">
    <source>
        <dbReference type="Proteomes" id="UP000523821"/>
    </source>
</evidence>
<keyword evidence="1" id="KW-0413">Isomerase</keyword>
<dbReference type="InterPro" id="IPR014710">
    <property type="entry name" value="RmlC-like_jellyroll"/>
</dbReference>
<gene>
    <name evidence="1" type="ORF">GGQ63_002802</name>
</gene>
<proteinExistence type="predicted"/>
<dbReference type="EMBL" id="JACHOO010000005">
    <property type="protein sequence ID" value="MBB5753732.1"/>
    <property type="molecule type" value="Genomic_DNA"/>
</dbReference>
<dbReference type="Gene3D" id="2.60.120.10">
    <property type="entry name" value="Jelly Rolls"/>
    <property type="match status" value="1"/>
</dbReference>
<dbReference type="AlphaFoldDB" id="A0A7W9FN18"/>
<dbReference type="RefSeq" id="WP_183856825.1">
    <property type="nucleotide sequence ID" value="NZ_JACHOO010000005.1"/>
</dbReference>
<dbReference type="EC" id="5.1.3.13" evidence="1"/>
<keyword evidence="2" id="KW-1185">Reference proteome</keyword>
<name>A0A7W9FN18_9HYPH</name>
<organism evidence="1 2">
    <name type="scientific">Prosthecomicrobium pneumaticum</name>
    <dbReference type="NCBI Taxonomy" id="81895"/>
    <lineage>
        <taxon>Bacteria</taxon>
        <taxon>Pseudomonadati</taxon>
        <taxon>Pseudomonadota</taxon>
        <taxon>Alphaproteobacteria</taxon>
        <taxon>Hyphomicrobiales</taxon>
        <taxon>Kaistiaceae</taxon>
        <taxon>Prosthecomicrobium</taxon>
    </lineage>
</organism>
<protein>
    <submittedName>
        <fullName evidence="1">dTDP-4-dehydrorhamnose 3,5-epimerase</fullName>
        <ecNumber evidence="1">5.1.3.13</ecNumber>
    </submittedName>
</protein>
<dbReference type="InterPro" id="IPR011051">
    <property type="entry name" value="RmlC_Cupin_sf"/>
</dbReference>
<sequence length="170" mass="18521">MTSRTGVKDPQSVRPDGSRATPFAIAGVRTIALHNVLTRSGVLTEILRTDWPELSIAPRHVILATMNPGGITDWHRHRMQTDHLVAIGGTIKLVLWDGREDSPTHGAADVIRMGVMRPLIAIVPPGVWHGLRNESGVPASYLNINDVPYDHADPDNHRLPADSPLPPIAL</sequence>
<comment type="caution">
    <text evidence="1">The sequence shown here is derived from an EMBL/GenBank/DDBJ whole genome shotgun (WGS) entry which is preliminary data.</text>
</comment>
<dbReference type="SUPFAM" id="SSF51182">
    <property type="entry name" value="RmlC-like cupins"/>
    <property type="match status" value="1"/>
</dbReference>
<reference evidence="1 2" key="1">
    <citation type="submission" date="2020-08" db="EMBL/GenBank/DDBJ databases">
        <title>Genomic Encyclopedia of Type Strains, Phase IV (KMG-IV): sequencing the most valuable type-strain genomes for metagenomic binning, comparative biology and taxonomic classification.</title>
        <authorList>
            <person name="Goeker M."/>
        </authorList>
    </citation>
    <scope>NUCLEOTIDE SEQUENCE [LARGE SCALE GENOMIC DNA]</scope>
    <source>
        <strain evidence="1 2">DSM 16268</strain>
    </source>
</reference>
<dbReference type="Proteomes" id="UP000523821">
    <property type="component" value="Unassembled WGS sequence"/>
</dbReference>
<accession>A0A7W9FN18</accession>
<evidence type="ECO:0000313" key="1">
    <source>
        <dbReference type="EMBL" id="MBB5753732.1"/>
    </source>
</evidence>